<dbReference type="InterPro" id="IPR037914">
    <property type="entry name" value="SpoVT-AbrB_sf"/>
</dbReference>
<accession>A0ABW2QGC1</accession>
<sequence length="72" mass="7875">MHNATVTSKGQTTIPKEVRDGLGLQPQDKLNFTLLPDGTVIMRAKKRQLADLQGIAGYTGPAIPVEEMKAWK</sequence>
<proteinExistence type="predicted"/>
<evidence type="ECO:0000313" key="4">
    <source>
        <dbReference type="Proteomes" id="UP001596501"/>
    </source>
</evidence>
<dbReference type="GO" id="GO:0003677">
    <property type="term" value="F:DNA binding"/>
    <property type="evidence" value="ECO:0007669"/>
    <property type="project" value="UniProtKB-KW"/>
</dbReference>
<dbReference type="PROSITE" id="PS51740">
    <property type="entry name" value="SPOVT_ABRB"/>
    <property type="match status" value="1"/>
</dbReference>
<evidence type="ECO:0000313" key="3">
    <source>
        <dbReference type="EMBL" id="MFC7407627.1"/>
    </source>
</evidence>
<protein>
    <submittedName>
        <fullName evidence="3">AbrB/MazE/SpoVT family DNA-binding domain-containing protein</fullName>
    </submittedName>
</protein>
<dbReference type="Pfam" id="PF15937">
    <property type="entry name" value="PrlF_antitoxin"/>
    <property type="match status" value="1"/>
</dbReference>
<dbReference type="Proteomes" id="UP001596501">
    <property type="component" value="Unassembled WGS sequence"/>
</dbReference>
<dbReference type="SUPFAM" id="SSF89447">
    <property type="entry name" value="AbrB/MazE/MraZ-like"/>
    <property type="match status" value="1"/>
</dbReference>
<dbReference type="InterPro" id="IPR007159">
    <property type="entry name" value="SpoVT-AbrB_dom"/>
</dbReference>
<gene>
    <name evidence="3" type="ORF">ACFQPB_01995</name>
</gene>
<keyword evidence="4" id="KW-1185">Reference proteome</keyword>
<dbReference type="RefSeq" id="WP_382219370.1">
    <property type="nucleotide sequence ID" value="NZ_JBHTCA010000001.1"/>
</dbReference>
<dbReference type="EMBL" id="JBHTCA010000001">
    <property type="protein sequence ID" value="MFC7407627.1"/>
    <property type="molecule type" value="Genomic_DNA"/>
</dbReference>
<dbReference type="InterPro" id="IPR031848">
    <property type="entry name" value="PrlF_antitoxin"/>
</dbReference>
<comment type="caution">
    <text evidence="3">The sequence shown here is derived from an EMBL/GenBank/DDBJ whole genome shotgun (WGS) entry which is preliminary data.</text>
</comment>
<dbReference type="NCBIfam" id="TIGR01439">
    <property type="entry name" value="lp_hng_hel_AbrB"/>
    <property type="match status" value="1"/>
</dbReference>
<keyword evidence="1 3" id="KW-0238">DNA-binding</keyword>
<reference evidence="4" key="1">
    <citation type="journal article" date="2019" name="Int. J. Syst. Evol. Microbiol.">
        <title>The Global Catalogue of Microorganisms (GCM) 10K type strain sequencing project: providing services to taxonomists for standard genome sequencing and annotation.</title>
        <authorList>
            <consortium name="The Broad Institute Genomics Platform"/>
            <consortium name="The Broad Institute Genome Sequencing Center for Infectious Disease"/>
            <person name="Wu L."/>
            <person name="Ma J."/>
        </authorList>
    </citation>
    <scope>NUCLEOTIDE SEQUENCE [LARGE SCALE GENOMIC DNA]</scope>
    <source>
        <strain evidence="4">CGMCC 1.12371</strain>
    </source>
</reference>
<evidence type="ECO:0000256" key="1">
    <source>
        <dbReference type="PROSITE-ProRule" id="PRU01076"/>
    </source>
</evidence>
<organism evidence="3 4">
    <name type="scientific">Hydrogenophaga atypica</name>
    <dbReference type="NCBI Taxonomy" id="249409"/>
    <lineage>
        <taxon>Bacteria</taxon>
        <taxon>Pseudomonadati</taxon>
        <taxon>Pseudomonadota</taxon>
        <taxon>Betaproteobacteria</taxon>
        <taxon>Burkholderiales</taxon>
        <taxon>Comamonadaceae</taxon>
        <taxon>Hydrogenophaga</taxon>
    </lineage>
</organism>
<name>A0ABW2QGC1_9BURK</name>
<feature type="domain" description="SpoVT-AbrB" evidence="2">
    <location>
        <begin position="1"/>
        <end position="47"/>
    </location>
</feature>
<evidence type="ECO:0000259" key="2">
    <source>
        <dbReference type="PROSITE" id="PS51740"/>
    </source>
</evidence>
<dbReference type="SMART" id="SM00966">
    <property type="entry name" value="SpoVT_AbrB"/>
    <property type="match status" value="1"/>
</dbReference>
<dbReference type="Gene3D" id="2.10.260.10">
    <property type="match status" value="1"/>
</dbReference>